<dbReference type="GeneID" id="57097912"/>
<accession>A0A9Q5Z914</accession>
<protein>
    <submittedName>
        <fullName evidence="1">Uncharacterized protein</fullName>
    </submittedName>
</protein>
<gene>
    <name evidence="1" type="ORF">VF08_23515</name>
</gene>
<name>A0A9Q5Z914_NOSLI</name>
<sequence>MGQVKQIKGLLGDFIEHLKEHDSGETPGINDLRQAPQEVRQKVYESFVDMMDAIYETIHGQQEKE</sequence>
<reference evidence="1 2" key="1">
    <citation type="submission" date="2015-02" db="EMBL/GenBank/DDBJ databases">
        <title>Nostoc linckia genome annotation.</title>
        <authorList>
            <person name="Zhou Z."/>
        </authorList>
    </citation>
    <scope>NUCLEOTIDE SEQUENCE [LARGE SCALE GENOMIC DNA]</scope>
    <source>
        <strain evidence="2">z8</strain>
    </source>
</reference>
<proteinExistence type="predicted"/>
<dbReference type="Proteomes" id="UP000222310">
    <property type="component" value="Unassembled WGS sequence"/>
</dbReference>
<evidence type="ECO:0000313" key="1">
    <source>
        <dbReference type="EMBL" id="PHK00638.1"/>
    </source>
</evidence>
<dbReference type="EMBL" id="LAHD01000079">
    <property type="protein sequence ID" value="PHK00638.1"/>
    <property type="molecule type" value="Genomic_DNA"/>
</dbReference>
<comment type="caution">
    <text evidence="1">The sequence shown here is derived from an EMBL/GenBank/DDBJ whole genome shotgun (WGS) entry which is preliminary data.</text>
</comment>
<dbReference type="RefSeq" id="WP_099070635.1">
    <property type="nucleotide sequence ID" value="NZ_LAHD01000079.1"/>
</dbReference>
<dbReference type="AlphaFoldDB" id="A0A9Q5Z914"/>
<evidence type="ECO:0000313" key="2">
    <source>
        <dbReference type="Proteomes" id="UP000222310"/>
    </source>
</evidence>
<organism evidence="1 2">
    <name type="scientific">Nostoc linckia z8</name>
    <dbReference type="NCBI Taxonomy" id="1628746"/>
    <lineage>
        <taxon>Bacteria</taxon>
        <taxon>Bacillati</taxon>
        <taxon>Cyanobacteriota</taxon>
        <taxon>Cyanophyceae</taxon>
        <taxon>Nostocales</taxon>
        <taxon>Nostocaceae</taxon>
        <taxon>Nostoc</taxon>
    </lineage>
</organism>